<evidence type="ECO:0000256" key="4">
    <source>
        <dbReference type="ARBA" id="ARBA00022679"/>
    </source>
</evidence>
<evidence type="ECO:0000313" key="10">
    <source>
        <dbReference type="EMBL" id="SFA92583.1"/>
    </source>
</evidence>
<feature type="transmembrane region" description="Helical" evidence="8">
    <location>
        <begin position="12"/>
        <end position="31"/>
    </location>
</feature>
<feature type="transmembrane region" description="Helical" evidence="8">
    <location>
        <begin position="326"/>
        <end position="347"/>
    </location>
</feature>
<feature type="transmembrane region" description="Helical" evidence="8">
    <location>
        <begin position="383"/>
        <end position="400"/>
    </location>
</feature>
<dbReference type="Pfam" id="PF02366">
    <property type="entry name" value="PMT"/>
    <property type="match status" value="1"/>
</dbReference>
<evidence type="ECO:0000259" key="9">
    <source>
        <dbReference type="Pfam" id="PF02366"/>
    </source>
</evidence>
<dbReference type="InterPro" id="IPR003342">
    <property type="entry name" value="ArnT-like_N"/>
</dbReference>
<feature type="transmembrane region" description="Helical" evidence="8">
    <location>
        <begin position="412"/>
        <end position="431"/>
    </location>
</feature>
<dbReference type="GO" id="GO:0006493">
    <property type="term" value="P:protein O-linked glycosylation"/>
    <property type="evidence" value="ECO:0007669"/>
    <property type="project" value="InterPro"/>
</dbReference>
<feature type="transmembrane region" description="Helical" evidence="8">
    <location>
        <begin position="214"/>
        <end position="237"/>
    </location>
</feature>
<dbReference type="GO" id="GO:0016763">
    <property type="term" value="F:pentosyltransferase activity"/>
    <property type="evidence" value="ECO:0007669"/>
    <property type="project" value="TreeGrafter"/>
</dbReference>
<keyword evidence="11" id="KW-1185">Reference proteome</keyword>
<evidence type="ECO:0000256" key="8">
    <source>
        <dbReference type="SAM" id="Phobius"/>
    </source>
</evidence>
<feature type="transmembrane region" description="Helical" evidence="8">
    <location>
        <begin position="172"/>
        <end position="202"/>
    </location>
</feature>
<dbReference type="EMBL" id="FOKK01000002">
    <property type="protein sequence ID" value="SFA92583.1"/>
    <property type="molecule type" value="Genomic_DNA"/>
</dbReference>
<evidence type="ECO:0000256" key="2">
    <source>
        <dbReference type="ARBA" id="ARBA00022475"/>
    </source>
</evidence>
<dbReference type="AlphaFoldDB" id="A0A1I0WXE8"/>
<proteinExistence type="predicted"/>
<name>A0A1I0WXE8_9BACT</name>
<dbReference type="GO" id="GO:0009103">
    <property type="term" value="P:lipopolysaccharide biosynthetic process"/>
    <property type="evidence" value="ECO:0007669"/>
    <property type="project" value="UniProtKB-ARBA"/>
</dbReference>
<dbReference type="RefSeq" id="WP_092894879.1">
    <property type="nucleotide sequence ID" value="NZ_FOKK01000002.1"/>
</dbReference>
<sequence>MSLVTSENSRINPWVIMIAFAILVGPFALGFHMHYPDEMYYTDAAVKMLQNGDYLTTYLGSGELRFKKPIGTYWTVLAGFKLFGVTPLASRFFFLIAGALTIGFTYWAAKVLFEDKRISGLSALIIASNPVLIFSATRSIPDVLLVLTMTASAVGFAGLIRFGDATPKKYLWILYLSLALAFEVKGLPAAALGGIGLIYLLFNPWKKISFKTIFHFPSILVSIFIGLFWFIAMWKIHGPTYLDSFLEDQVGTRVASRYLLIFQNGFLALGILILIFLPWVLFGVAQAKTSIIRVKKEDPAFFWFAILWGLAILGMGAMTSKFYERYLLPVAPVLAILLAWILVKADFESKKTGLKITSWFFLILNSIVFIFSFWLNINLGSSLLIWIQFGFALLILFYLGRLTVKSIKLPKAIAYGFMLLFFLISTGTYQISLPDQGQQVKSFALNANIDPTDKIGFIGNLHTSSKIRIGLGTDFQMIDLPRYEFREELYKYDRLIIEDKYLDSIDASAYTKQVISVNWASRAIPDLLFAAGSPKFDKLLEEKGQKYYLLETK</sequence>
<evidence type="ECO:0000256" key="3">
    <source>
        <dbReference type="ARBA" id="ARBA00022676"/>
    </source>
</evidence>
<keyword evidence="7 8" id="KW-0472">Membrane</keyword>
<keyword evidence="2" id="KW-1003">Cell membrane</keyword>
<dbReference type="STRING" id="237018.SAMN04489723_102339"/>
<dbReference type="PANTHER" id="PTHR33908:SF3">
    <property type="entry name" value="UNDECAPRENYL PHOSPHATE-ALPHA-4-AMINO-4-DEOXY-L-ARABINOSE ARABINOSYL TRANSFERASE"/>
    <property type="match status" value="1"/>
</dbReference>
<feature type="transmembrane region" description="Helical" evidence="8">
    <location>
        <begin position="92"/>
        <end position="112"/>
    </location>
</feature>
<reference evidence="10 11" key="1">
    <citation type="submission" date="2016-10" db="EMBL/GenBank/DDBJ databases">
        <authorList>
            <person name="de Groot N.N."/>
        </authorList>
    </citation>
    <scope>NUCLEOTIDE SEQUENCE [LARGE SCALE GENOMIC DNA]</scope>
    <source>
        <strain evidence="10 11">DSM 23399</strain>
    </source>
</reference>
<evidence type="ECO:0000256" key="5">
    <source>
        <dbReference type="ARBA" id="ARBA00022692"/>
    </source>
</evidence>
<evidence type="ECO:0000256" key="1">
    <source>
        <dbReference type="ARBA" id="ARBA00004651"/>
    </source>
</evidence>
<dbReference type="InterPro" id="IPR050297">
    <property type="entry name" value="LipidA_mod_glycosyltrf_83"/>
</dbReference>
<dbReference type="Proteomes" id="UP000198790">
    <property type="component" value="Unassembled WGS sequence"/>
</dbReference>
<protein>
    <submittedName>
        <fullName evidence="10">4-amino-4-deoxy-L-arabinose transferase</fullName>
    </submittedName>
</protein>
<feature type="transmembrane region" description="Helical" evidence="8">
    <location>
        <begin position="257"/>
        <end position="281"/>
    </location>
</feature>
<dbReference type="GO" id="GO:0005886">
    <property type="term" value="C:plasma membrane"/>
    <property type="evidence" value="ECO:0007669"/>
    <property type="project" value="UniProtKB-SubCell"/>
</dbReference>
<evidence type="ECO:0000256" key="6">
    <source>
        <dbReference type="ARBA" id="ARBA00022989"/>
    </source>
</evidence>
<dbReference type="GO" id="GO:0010041">
    <property type="term" value="P:response to iron(III) ion"/>
    <property type="evidence" value="ECO:0007669"/>
    <property type="project" value="TreeGrafter"/>
</dbReference>
<keyword evidence="5 8" id="KW-0812">Transmembrane</keyword>
<dbReference type="OrthoDB" id="9792789at2"/>
<dbReference type="PANTHER" id="PTHR33908">
    <property type="entry name" value="MANNOSYLTRANSFERASE YKCB-RELATED"/>
    <property type="match status" value="1"/>
</dbReference>
<evidence type="ECO:0000256" key="7">
    <source>
        <dbReference type="ARBA" id="ARBA00023136"/>
    </source>
</evidence>
<accession>A0A1I0WXE8</accession>
<feature type="transmembrane region" description="Helical" evidence="8">
    <location>
        <begin position="143"/>
        <end position="160"/>
    </location>
</feature>
<feature type="transmembrane region" description="Helical" evidence="8">
    <location>
        <begin position="359"/>
        <end position="377"/>
    </location>
</feature>
<keyword evidence="4 10" id="KW-0808">Transferase</keyword>
<feature type="domain" description="ArnT-like N-terminal" evidence="9">
    <location>
        <begin position="28"/>
        <end position="240"/>
    </location>
</feature>
<keyword evidence="6 8" id="KW-1133">Transmembrane helix</keyword>
<keyword evidence="3" id="KW-0328">Glycosyltransferase</keyword>
<feature type="transmembrane region" description="Helical" evidence="8">
    <location>
        <begin position="301"/>
        <end position="320"/>
    </location>
</feature>
<dbReference type="GO" id="GO:0000030">
    <property type="term" value="F:mannosyltransferase activity"/>
    <property type="evidence" value="ECO:0007669"/>
    <property type="project" value="InterPro"/>
</dbReference>
<evidence type="ECO:0000313" key="11">
    <source>
        <dbReference type="Proteomes" id="UP000198790"/>
    </source>
</evidence>
<comment type="subcellular location">
    <subcellularLocation>
        <location evidence="1">Cell membrane</location>
        <topology evidence="1">Multi-pass membrane protein</topology>
    </subcellularLocation>
</comment>
<organism evidence="10 11">
    <name type="scientific">Algoriphagus aquimarinus</name>
    <dbReference type="NCBI Taxonomy" id="237018"/>
    <lineage>
        <taxon>Bacteria</taxon>
        <taxon>Pseudomonadati</taxon>
        <taxon>Bacteroidota</taxon>
        <taxon>Cytophagia</taxon>
        <taxon>Cytophagales</taxon>
        <taxon>Cyclobacteriaceae</taxon>
        <taxon>Algoriphagus</taxon>
    </lineage>
</organism>
<gene>
    <name evidence="10" type="ORF">SAMN04489723_102339</name>
</gene>